<feature type="compositionally biased region" description="Acidic residues" evidence="5">
    <location>
        <begin position="232"/>
        <end position="246"/>
    </location>
</feature>
<feature type="compositionally biased region" description="Polar residues" evidence="5">
    <location>
        <begin position="251"/>
        <end position="260"/>
    </location>
</feature>
<evidence type="ECO:0000256" key="2">
    <source>
        <dbReference type="ARBA" id="ARBA00013194"/>
    </source>
</evidence>
<dbReference type="Pfam" id="PF00160">
    <property type="entry name" value="Pro_isomerase"/>
    <property type="match status" value="1"/>
</dbReference>
<sequence length="730" mass="84734">MVRPRCFFDVEVGGLNIGRVVFELYSDICPITVENFRALCTGEKGIGKTSGKPLHYKGIIFHRVVKNFMIQGGDFCVGNGTGGESIYGGTFEDENFDIKHDRPMLLSMANRGKNTNGSQFFVTTQPAPHLDGVHVVFGHVVMGDAVISHIEQLPVDRMSRPLQDAKVSNCGQLVLKSKFKAKKAKKVSSEESSSEESDESEEEVRKRKKSKYKKEKKRDKKKKEKTKKPESVEENEVEEEEEEEVSDKETNAQVATSNINLEEIPEVPPHRFLFREGGYDSNPDKEKLREERRKKKQKIRGITKSGRVIKGRGVFRYRTPSRSRSRSLTPPHWKQAQKHTIKLGDYEKKELEKRHKEEEIKRREENRKKRHHEKNKASLAYGSESHTPDHSPPHRRSAPTIDSETEEGELHDDSQHNGNTSSPQPPIDYNALDYEGGGFESSPKVKSKIASHIMFQSSGENKIRKESYKNKEDCQINQESDGDCSPKSASIKQSSVVLKPANDIEPSPLTMEDDDNNKENQVDEESDLSLDNKSKENDTHDLPNQKANTIESKTIKELKEKKIDEIKEKIRILDSIKTEREKEKQKEKEKQAYKEKQTNKESDIKSTDRYRERRRSRSRQRKDSKSSRSSRRRSSDSRRKQDRSRSRRSSRSRRRDSSRSRRHRSSPRRNRRRDRSRSHKRSRSRDRYRRSRERRSRDRDHRRASHSSRSKGDQKKKLISDGSSRERSQT</sequence>
<comment type="catalytic activity">
    <reaction evidence="1">
        <text>[protein]-peptidylproline (omega=180) = [protein]-peptidylproline (omega=0)</text>
        <dbReference type="Rhea" id="RHEA:16237"/>
        <dbReference type="Rhea" id="RHEA-COMP:10747"/>
        <dbReference type="Rhea" id="RHEA-COMP:10748"/>
        <dbReference type="ChEBI" id="CHEBI:83833"/>
        <dbReference type="ChEBI" id="CHEBI:83834"/>
        <dbReference type="EC" id="5.2.1.8"/>
    </reaction>
</comment>
<organism evidence="7">
    <name type="scientific">Homalodisca liturata</name>
    <dbReference type="NCBI Taxonomy" id="320908"/>
    <lineage>
        <taxon>Eukaryota</taxon>
        <taxon>Metazoa</taxon>
        <taxon>Ecdysozoa</taxon>
        <taxon>Arthropoda</taxon>
        <taxon>Hexapoda</taxon>
        <taxon>Insecta</taxon>
        <taxon>Pterygota</taxon>
        <taxon>Neoptera</taxon>
        <taxon>Paraneoptera</taxon>
        <taxon>Hemiptera</taxon>
        <taxon>Auchenorrhyncha</taxon>
        <taxon>Membracoidea</taxon>
        <taxon>Cicadellidae</taxon>
        <taxon>Cicadellinae</taxon>
        <taxon>Proconiini</taxon>
        <taxon>Homalodisca</taxon>
    </lineage>
</organism>
<dbReference type="GO" id="GO:0016018">
    <property type="term" value="F:cyclosporin A binding"/>
    <property type="evidence" value="ECO:0007669"/>
    <property type="project" value="TreeGrafter"/>
</dbReference>
<feature type="compositionally biased region" description="Basic and acidic residues" evidence="5">
    <location>
        <begin position="530"/>
        <end position="543"/>
    </location>
</feature>
<feature type="compositionally biased region" description="Acidic residues" evidence="5">
    <location>
        <begin position="511"/>
        <end position="528"/>
    </location>
</feature>
<dbReference type="GO" id="GO:0006457">
    <property type="term" value="P:protein folding"/>
    <property type="evidence" value="ECO:0007669"/>
    <property type="project" value="TreeGrafter"/>
</dbReference>
<feature type="compositionally biased region" description="Basic and acidic residues" evidence="5">
    <location>
        <begin position="461"/>
        <end position="474"/>
    </location>
</feature>
<evidence type="ECO:0000256" key="3">
    <source>
        <dbReference type="ARBA" id="ARBA00023110"/>
    </source>
</evidence>
<dbReference type="Gene3D" id="2.40.100.10">
    <property type="entry name" value="Cyclophilin-like"/>
    <property type="match status" value="1"/>
</dbReference>
<name>A0A1B6J190_9HEMI</name>
<accession>A0A1B6J190</accession>
<dbReference type="PROSITE" id="PS50072">
    <property type="entry name" value="CSA_PPIASE_2"/>
    <property type="match status" value="1"/>
</dbReference>
<evidence type="ECO:0000256" key="1">
    <source>
        <dbReference type="ARBA" id="ARBA00000971"/>
    </source>
</evidence>
<dbReference type="FunFam" id="2.40.100.10:FF:000005">
    <property type="entry name" value="Peptidyl-prolyl cis-trans isomerase G"/>
    <property type="match status" value="1"/>
</dbReference>
<reference evidence="7" key="1">
    <citation type="submission" date="2015-11" db="EMBL/GenBank/DDBJ databases">
        <title>De novo transcriptome assembly of four potential Pierce s Disease insect vectors from Arizona vineyards.</title>
        <authorList>
            <person name="Tassone E.E."/>
        </authorList>
    </citation>
    <scope>NUCLEOTIDE SEQUENCE</scope>
</reference>
<protein>
    <recommendedName>
        <fullName evidence="2">peptidylprolyl isomerase</fullName>
        <ecNumber evidence="2">5.2.1.8</ecNumber>
    </recommendedName>
</protein>
<keyword evidence="4" id="KW-0413">Isomerase</keyword>
<dbReference type="InterPro" id="IPR002130">
    <property type="entry name" value="Cyclophilin-type_PPIase_dom"/>
</dbReference>
<dbReference type="PRINTS" id="PR00153">
    <property type="entry name" value="CSAPPISMRASE"/>
</dbReference>
<feature type="domain" description="PPIase cyclophilin-type" evidence="6">
    <location>
        <begin position="7"/>
        <end position="172"/>
    </location>
</feature>
<evidence type="ECO:0000313" key="7">
    <source>
        <dbReference type="EMBL" id="JAS92926.1"/>
    </source>
</evidence>
<feature type="compositionally biased region" description="Basic residues" evidence="5">
    <location>
        <begin position="640"/>
        <end position="694"/>
    </location>
</feature>
<dbReference type="EMBL" id="GECU01014780">
    <property type="protein sequence ID" value="JAS92926.1"/>
    <property type="molecule type" value="Transcribed_RNA"/>
</dbReference>
<evidence type="ECO:0000256" key="5">
    <source>
        <dbReference type="SAM" id="MobiDB-lite"/>
    </source>
</evidence>
<dbReference type="PANTHER" id="PTHR11071:SF565">
    <property type="entry name" value="MOCA-CYP, ISOFORM A"/>
    <property type="match status" value="1"/>
</dbReference>
<feature type="compositionally biased region" description="Basic and acidic residues" evidence="5">
    <location>
        <begin position="342"/>
        <end position="367"/>
    </location>
</feature>
<feature type="compositionally biased region" description="Basic and acidic residues" evidence="5">
    <location>
        <begin position="273"/>
        <end position="291"/>
    </location>
</feature>
<dbReference type="AlphaFoldDB" id="A0A1B6J190"/>
<dbReference type="InterPro" id="IPR029000">
    <property type="entry name" value="Cyclophilin-like_dom_sf"/>
</dbReference>
<feature type="non-terminal residue" evidence="7">
    <location>
        <position position="730"/>
    </location>
</feature>
<evidence type="ECO:0000256" key="4">
    <source>
        <dbReference type="ARBA" id="ARBA00023235"/>
    </source>
</evidence>
<dbReference type="GO" id="GO:0005739">
    <property type="term" value="C:mitochondrion"/>
    <property type="evidence" value="ECO:0007669"/>
    <property type="project" value="TreeGrafter"/>
</dbReference>
<dbReference type="EC" id="5.2.1.8" evidence="2"/>
<feature type="compositionally biased region" description="Polar residues" evidence="5">
    <location>
        <begin position="487"/>
        <end position="496"/>
    </location>
</feature>
<feature type="region of interest" description="Disordered" evidence="5">
    <location>
        <begin position="184"/>
        <end position="730"/>
    </location>
</feature>
<proteinExistence type="predicted"/>
<dbReference type="PANTHER" id="PTHR11071">
    <property type="entry name" value="PEPTIDYL-PROLYL CIS-TRANS ISOMERASE"/>
    <property type="match status" value="1"/>
</dbReference>
<keyword evidence="3" id="KW-0697">Rotamase</keyword>
<feature type="compositionally biased region" description="Basic residues" evidence="5">
    <location>
        <begin position="206"/>
        <end position="226"/>
    </location>
</feature>
<feature type="compositionally biased region" description="Basic and acidic residues" evidence="5">
    <location>
        <begin position="553"/>
        <end position="611"/>
    </location>
</feature>
<dbReference type="GO" id="GO:0003755">
    <property type="term" value="F:peptidyl-prolyl cis-trans isomerase activity"/>
    <property type="evidence" value="ECO:0007669"/>
    <property type="project" value="UniProtKB-KW"/>
</dbReference>
<dbReference type="SUPFAM" id="SSF50891">
    <property type="entry name" value="Cyclophilin-like"/>
    <property type="match status" value="1"/>
</dbReference>
<feature type="compositionally biased region" description="Basic residues" evidence="5">
    <location>
        <begin position="292"/>
        <end position="325"/>
    </location>
</feature>
<evidence type="ECO:0000259" key="6">
    <source>
        <dbReference type="PROSITE" id="PS50072"/>
    </source>
</evidence>
<gene>
    <name evidence="7" type="ORF">g.32447</name>
</gene>
<feature type="compositionally biased region" description="Acidic residues" evidence="5">
    <location>
        <begin position="192"/>
        <end position="202"/>
    </location>
</feature>
<feature type="compositionally biased region" description="Basic and acidic residues" evidence="5">
    <location>
        <begin position="710"/>
        <end position="730"/>
    </location>
</feature>